<accession>A0A0N5D601</accession>
<organism evidence="3">
    <name type="scientific">Thelazia callipaeda</name>
    <name type="common">Oriental eyeworm</name>
    <name type="synonym">Parasitic nematode</name>
    <dbReference type="NCBI Taxonomy" id="103827"/>
    <lineage>
        <taxon>Eukaryota</taxon>
        <taxon>Metazoa</taxon>
        <taxon>Ecdysozoa</taxon>
        <taxon>Nematoda</taxon>
        <taxon>Chromadorea</taxon>
        <taxon>Rhabditida</taxon>
        <taxon>Spirurina</taxon>
        <taxon>Spiruromorpha</taxon>
        <taxon>Thelazioidea</taxon>
        <taxon>Thelaziidae</taxon>
        <taxon>Thelazia</taxon>
    </lineage>
</organism>
<keyword evidence="2" id="KW-1185">Reference proteome</keyword>
<gene>
    <name evidence="1" type="ORF">TCLT_LOCUS8437</name>
</gene>
<dbReference type="AlphaFoldDB" id="A0A0N5D601"/>
<dbReference type="WBParaSite" id="TCLT_0000844801-mRNA-1">
    <property type="protein sequence ID" value="TCLT_0000844801-mRNA-1"/>
    <property type="gene ID" value="TCLT_0000844801"/>
</dbReference>
<proteinExistence type="predicted"/>
<reference evidence="3" key="1">
    <citation type="submission" date="2017-02" db="UniProtKB">
        <authorList>
            <consortium name="WormBaseParasite"/>
        </authorList>
    </citation>
    <scope>IDENTIFICATION</scope>
</reference>
<protein>
    <submittedName>
        <fullName evidence="3">Zf-C3Hc3H domain-containing protein</fullName>
    </submittedName>
</protein>
<sequence length="72" mass="8610">MREVNVKQCSVCPQLEPFQATLRTAVEQQLSLMSTSRHYCRSSHNYYQCIFSTKRFHCPYEQKEYPVKIMTE</sequence>
<evidence type="ECO:0000313" key="1">
    <source>
        <dbReference type="EMBL" id="VDN05997.1"/>
    </source>
</evidence>
<evidence type="ECO:0000313" key="3">
    <source>
        <dbReference type="WBParaSite" id="TCLT_0000844801-mRNA-1"/>
    </source>
</evidence>
<dbReference type="EMBL" id="UYYF01004633">
    <property type="protein sequence ID" value="VDN05997.1"/>
    <property type="molecule type" value="Genomic_DNA"/>
</dbReference>
<evidence type="ECO:0000313" key="2">
    <source>
        <dbReference type="Proteomes" id="UP000276776"/>
    </source>
</evidence>
<name>A0A0N5D601_THECL</name>
<dbReference type="Proteomes" id="UP000276776">
    <property type="component" value="Unassembled WGS sequence"/>
</dbReference>
<reference evidence="1 2" key="2">
    <citation type="submission" date="2018-11" db="EMBL/GenBank/DDBJ databases">
        <authorList>
            <consortium name="Pathogen Informatics"/>
        </authorList>
    </citation>
    <scope>NUCLEOTIDE SEQUENCE [LARGE SCALE GENOMIC DNA]</scope>
</reference>